<dbReference type="PROSITE" id="PS50862">
    <property type="entry name" value="AA_TRNA_LIGASE_II"/>
    <property type="match status" value="1"/>
</dbReference>
<keyword evidence="9" id="KW-0648">Protein biosynthesis</keyword>
<evidence type="ECO:0000313" key="16">
    <source>
        <dbReference type="EMBL" id="GGZ44106.1"/>
    </source>
</evidence>
<keyword evidence="17" id="KW-1185">Reference proteome</keyword>
<evidence type="ECO:0000256" key="14">
    <source>
        <dbReference type="NCBIfam" id="TIGR00414"/>
    </source>
</evidence>
<dbReference type="Proteomes" id="UP000615593">
    <property type="component" value="Unassembled WGS sequence"/>
</dbReference>
<evidence type="ECO:0000256" key="7">
    <source>
        <dbReference type="ARBA" id="ARBA00022741"/>
    </source>
</evidence>
<dbReference type="EC" id="6.1.1.11" evidence="4 14"/>
<evidence type="ECO:0000256" key="2">
    <source>
        <dbReference type="ARBA" id="ARBA00005045"/>
    </source>
</evidence>
<feature type="domain" description="Aminoacyl-transfer RNA synthetases class-II family profile" evidence="15">
    <location>
        <begin position="142"/>
        <end position="410"/>
    </location>
</feature>
<dbReference type="CDD" id="cd00770">
    <property type="entry name" value="SerRS_core"/>
    <property type="match status" value="1"/>
</dbReference>
<comment type="catalytic activity">
    <reaction evidence="12">
        <text>tRNA(Sec) + L-serine + ATP = L-seryl-tRNA(Sec) + AMP + diphosphate + H(+)</text>
        <dbReference type="Rhea" id="RHEA:42580"/>
        <dbReference type="Rhea" id="RHEA-COMP:9742"/>
        <dbReference type="Rhea" id="RHEA-COMP:10128"/>
        <dbReference type="ChEBI" id="CHEBI:15378"/>
        <dbReference type="ChEBI" id="CHEBI:30616"/>
        <dbReference type="ChEBI" id="CHEBI:33019"/>
        <dbReference type="ChEBI" id="CHEBI:33384"/>
        <dbReference type="ChEBI" id="CHEBI:78442"/>
        <dbReference type="ChEBI" id="CHEBI:78533"/>
        <dbReference type="ChEBI" id="CHEBI:456215"/>
        <dbReference type="EC" id="6.1.1.11"/>
    </reaction>
</comment>
<keyword evidence="5" id="KW-0963">Cytoplasm</keyword>
<evidence type="ECO:0000256" key="12">
    <source>
        <dbReference type="ARBA" id="ARBA00047929"/>
    </source>
</evidence>
<keyword evidence="8" id="KW-0067">ATP-binding</keyword>
<dbReference type="Gene3D" id="1.10.287.40">
    <property type="entry name" value="Serine-tRNA synthetase, tRNA binding domain"/>
    <property type="match status" value="1"/>
</dbReference>
<dbReference type="PANTHER" id="PTHR43697:SF1">
    <property type="entry name" value="SERINE--TRNA LIGASE"/>
    <property type="match status" value="1"/>
</dbReference>
<dbReference type="RefSeq" id="WP_027884813.1">
    <property type="nucleotide sequence ID" value="NZ_BMWY01000001.1"/>
</dbReference>
<keyword evidence="10" id="KW-0030">Aminoacyl-tRNA synthetase</keyword>
<evidence type="ECO:0000256" key="9">
    <source>
        <dbReference type="ARBA" id="ARBA00022917"/>
    </source>
</evidence>
<comment type="similarity">
    <text evidence="3">Belongs to the class-II aminoacyl-tRNA synthetase family. Type-1 seryl-tRNA synthetase subfamily.</text>
</comment>
<dbReference type="InterPro" id="IPR015866">
    <property type="entry name" value="Ser-tRNA-synth_1_N"/>
</dbReference>
<dbReference type="Pfam" id="PF02403">
    <property type="entry name" value="Seryl_tRNA_N"/>
    <property type="match status" value="1"/>
</dbReference>
<comment type="subcellular location">
    <subcellularLocation>
        <location evidence="1">Cytoplasm</location>
    </subcellularLocation>
</comment>
<sequence length="423" mass="48030">MLQVAHIRENKEVYVQALKKRNFEAESILEQVISLDEERRSTQTELDNTLAESNKLSKEIGLLFKSGEHEKANKVKEQTGDLKEKSKELSEKLNAVSEQLNQLLYTIPNIPHESVPAGKDEEDNEEVYKEGDVPVLAEGSLPHWELAKKYDLIDFELGNKITGAGFPVYKGKGARLQRALITYFLDKNIEAGYTEYQVPLVVNEESGYGTGQLPDKEGQMYHVQNDDLYLIPTSEVPLTNMFRGDLLEEKQLPISCTAFTPCFRREAGSYGAHVRGLNRLHQFDKVELVNLVKPEDSYATLDKMVEHVKDILKELKLPYRVLRLCGGDLGFTSALTFDFEVFSTAQDRWLEISSVSNFETFQSNRLKVRYKNKEGKKELVHTLNGSSLALPRVMAGILENYQTEKGIKVPEILVPYTGFDMIN</sequence>
<dbReference type="GeneID" id="94367778"/>
<evidence type="ECO:0000256" key="3">
    <source>
        <dbReference type="ARBA" id="ARBA00010728"/>
    </source>
</evidence>
<proteinExistence type="inferred from homology"/>
<dbReference type="EMBL" id="BMWY01000001">
    <property type="protein sequence ID" value="GGZ44106.1"/>
    <property type="molecule type" value="Genomic_DNA"/>
</dbReference>
<dbReference type="NCBIfam" id="TIGR00414">
    <property type="entry name" value="serS"/>
    <property type="match status" value="1"/>
</dbReference>
<dbReference type="InterPro" id="IPR045864">
    <property type="entry name" value="aa-tRNA-synth_II/BPL/LPL"/>
</dbReference>
<evidence type="ECO:0000256" key="11">
    <source>
        <dbReference type="ARBA" id="ARBA00039158"/>
    </source>
</evidence>
<comment type="pathway">
    <text evidence="2">Aminoacyl-tRNA biosynthesis; selenocysteinyl-tRNA(Sec) biosynthesis; L-seryl-tRNA(Sec) from L-serine and tRNA(Sec): step 1/1.</text>
</comment>
<evidence type="ECO:0000256" key="1">
    <source>
        <dbReference type="ARBA" id="ARBA00004496"/>
    </source>
</evidence>
<keyword evidence="7" id="KW-0547">Nucleotide-binding</keyword>
<dbReference type="InterPro" id="IPR002317">
    <property type="entry name" value="Ser-tRNA-ligase_type_1"/>
</dbReference>
<keyword evidence="6 16" id="KW-0436">Ligase</keyword>
<organism evidence="16 17">
    <name type="scientific">Mesonia mobilis</name>
    <dbReference type="NCBI Taxonomy" id="369791"/>
    <lineage>
        <taxon>Bacteria</taxon>
        <taxon>Pseudomonadati</taxon>
        <taxon>Bacteroidota</taxon>
        <taxon>Flavobacteriia</taxon>
        <taxon>Flavobacteriales</taxon>
        <taxon>Flavobacteriaceae</taxon>
        <taxon>Mesonia</taxon>
    </lineage>
</organism>
<dbReference type="GO" id="GO:0016874">
    <property type="term" value="F:ligase activity"/>
    <property type="evidence" value="ECO:0007669"/>
    <property type="project" value="UniProtKB-KW"/>
</dbReference>
<dbReference type="PRINTS" id="PR00981">
    <property type="entry name" value="TRNASYNTHSER"/>
</dbReference>
<accession>A0ABQ3BHE7</accession>
<comment type="caution">
    <text evidence="16">The sequence shown here is derived from an EMBL/GenBank/DDBJ whole genome shotgun (WGS) entry which is preliminary data.</text>
</comment>
<comment type="catalytic activity">
    <reaction evidence="13">
        <text>tRNA(Ser) + L-serine + ATP = L-seryl-tRNA(Ser) + AMP + diphosphate + H(+)</text>
        <dbReference type="Rhea" id="RHEA:12292"/>
        <dbReference type="Rhea" id="RHEA-COMP:9669"/>
        <dbReference type="Rhea" id="RHEA-COMP:9703"/>
        <dbReference type="ChEBI" id="CHEBI:15378"/>
        <dbReference type="ChEBI" id="CHEBI:30616"/>
        <dbReference type="ChEBI" id="CHEBI:33019"/>
        <dbReference type="ChEBI" id="CHEBI:33384"/>
        <dbReference type="ChEBI" id="CHEBI:78442"/>
        <dbReference type="ChEBI" id="CHEBI:78533"/>
        <dbReference type="ChEBI" id="CHEBI:456215"/>
        <dbReference type="EC" id="6.1.1.11"/>
    </reaction>
</comment>
<evidence type="ECO:0000256" key="13">
    <source>
        <dbReference type="ARBA" id="ARBA00048823"/>
    </source>
</evidence>
<evidence type="ECO:0000256" key="4">
    <source>
        <dbReference type="ARBA" id="ARBA00012840"/>
    </source>
</evidence>
<evidence type="ECO:0000256" key="10">
    <source>
        <dbReference type="ARBA" id="ARBA00023146"/>
    </source>
</evidence>
<evidence type="ECO:0000256" key="6">
    <source>
        <dbReference type="ARBA" id="ARBA00022598"/>
    </source>
</evidence>
<dbReference type="InterPro" id="IPR033729">
    <property type="entry name" value="SerRS_core"/>
</dbReference>
<dbReference type="Gene3D" id="3.30.930.10">
    <property type="entry name" value="Bira Bifunctional Protein, Domain 2"/>
    <property type="match status" value="1"/>
</dbReference>
<evidence type="ECO:0000256" key="5">
    <source>
        <dbReference type="ARBA" id="ARBA00022490"/>
    </source>
</evidence>
<dbReference type="SUPFAM" id="SSF55681">
    <property type="entry name" value="Class II aaRS and biotin synthetases"/>
    <property type="match status" value="1"/>
</dbReference>
<dbReference type="SUPFAM" id="SSF46589">
    <property type="entry name" value="tRNA-binding arm"/>
    <property type="match status" value="1"/>
</dbReference>
<dbReference type="PANTHER" id="PTHR43697">
    <property type="entry name" value="SERYL-TRNA SYNTHETASE"/>
    <property type="match status" value="1"/>
</dbReference>
<dbReference type="InterPro" id="IPR010978">
    <property type="entry name" value="tRNA-bd_arm"/>
</dbReference>
<name>A0ABQ3BHE7_9FLAO</name>
<gene>
    <name evidence="16" type="primary">serS</name>
    <name evidence="16" type="ORF">GCM10008088_01360</name>
</gene>
<dbReference type="InterPro" id="IPR042103">
    <property type="entry name" value="SerRS_1_N_sf"/>
</dbReference>
<dbReference type="PIRSF" id="PIRSF001529">
    <property type="entry name" value="Ser-tRNA-synth_IIa"/>
    <property type="match status" value="1"/>
</dbReference>
<evidence type="ECO:0000259" key="15">
    <source>
        <dbReference type="PROSITE" id="PS50862"/>
    </source>
</evidence>
<evidence type="ECO:0000313" key="17">
    <source>
        <dbReference type="Proteomes" id="UP000615593"/>
    </source>
</evidence>
<reference evidence="17" key="1">
    <citation type="journal article" date="2019" name="Int. J. Syst. Evol. Microbiol.">
        <title>The Global Catalogue of Microorganisms (GCM) 10K type strain sequencing project: providing services to taxonomists for standard genome sequencing and annotation.</title>
        <authorList>
            <consortium name="The Broad Institute Genomics Platform"/>
            <consortium name="The Broad Institute Genome Sequencing Center for Infectious Disease"/>
            <person name="Wu L."/>
            <person name="Ma J."/>
        </authorList>
    </citation>
    <scope>NUCLEOTIDE SEQUENCE [LARGE SCALE GENOMIC DNA]</scope>
    <source>
        <strain evidence="17">KCTC 12708</strain>
    </source>
</reference>
<protein>
    <recommendedName>
        <fullName evidence="11 14">Serine--tRNA ligase</fullName>
        <ecNumber evidence="4 14">6.1.1.11</ecNumber>
    </recommendedName>
</protein>
<evidence type="ECO:0000256" key="8">
    <source>
        <dbReference type="ARBA" id="ARBA00022840"/>
    </source>
</evidence>
<dbReference type="InterPro" id="IPR006195">
    <property type="entry name" value="aa-tRNA-synth_II"/>
</dbReference>
<dbReference type="Pfam" id="PF00587">
    <property type="entry name" value="tRNA-synt_2b"/>
    <property type="match status" value="1"/>
</dbReference>
<dbReference type="InterPro" id="IPR002314">
    <property type="entry name" value="aa-tRNA-synt_IIb"/>
</dbReference>